<dbReference type="EMBL" id="CP064981">
    <property type="protein sequence ID" value="QQR92996.1"/>
    <property type="molecule type" value="Genomic_DNA"/>
</dbReference>
<evidence type="ECO:0000313" key="1">
    <source>
        <dbReference type="EMBL" id="QQR92996.1"/>
    </source>
</evidence>
<dbReference type="Proteomes" id="UP000596004">
    <property type="component" value="Chromosome"/>
</dbReference>
<gene>
    <name evidence="1" type="ORF">IPJ89_01995</name>
</gene>
<reference evidence="1" key="1">
    <citation type="submission" date="2020-11" db="EMBL/GenBank/DDBJ databases">
        <title>Connecting structure to function with the recovery of over 1000 high-quality activated sludge metagenome-assembled genomes encoding full-length rRNA genes using long-read sequencing.</title>
        <authorList>
            <person name="Singleton C.M."/>
            <person name="Petriglieri F."/>
            <person name="Kristensen J.M."/>
            <person name="Kirkegaard R.H."/>
            <person name="Michaelsen T.Y."/>
            <person name="Andersen M.H."/>
            <person name="Karst S.M."/>
            <person name="Dueholm M.S."/>
            <person name="Nielsen P.H."/>
            <person name="Albertsen M."/>
        </authorList>
    </citation>
    <scope>NUCLEOTIDE SEQUENCE</scope>
    <source>
        <strain evidence="1">Fred_18-Q3-R57-64_BAT3C.431</strain>
    </source>
</reference>
<name>A0A7T9DKJ2_9ARCH</name>
<accession>A0A7T9DKJ2</accession>
<organism evidence="1">
    <name type="scientific">Candidatus Iainarchaeum sp</name>
    <dbReference type="NCBI Taxonomy" id="3101447"/>
    <lineage>
        <taxon>Archaea</taxon>
        <taxon>Candidatus Iainarchaeota</taxon>
        <taxon>Candidatus Iainarchaeia</taxon>
        <taxon>Candidatus Iainarchaeales</taxon>
        <taxon>Candidatus Iainarchaeaceae</taxon>
        <taxon>Candidatus Iainarchaeum</taxon>
    </lineage>
</organism>
<sequence length="511" mass="56809">MPLFKIAQGPWNLLMQGSIQNHLLEVYVNPKKWVYVQILQSEEGKFRNVVCEFYKPFYAMGETTGFVQTLPREMLVLSKHTKDDTQNYLILGSGAVSVPYEEELVLEQTDILFKQLEVSTSLMREVGKAYDVQLKDLTECNETIANGFFSIPLLIPALATNAHFTTAGEITRHNATPGMMNPAALAGEMVLGNLPNGIQAKEPISFFKKTLIVNGRMEHRLRMAQLIIEGVLLADIPVVVLDWNDLFGVMRNANPTNEALHKQKVELDTMGFPLKEFSIPENVKVDFRYAAPEAMAEVLGIQNHELGHALIAFFKDNAIASIEDAQRVLKQLTPNESMSAFQIASLARLLRLIESMAPHFWDGNNPIEEISKNWFHSIGRLGIIKLRGASAPFSPLLVQSLLKNIFEYYRQKGTSGKMASLIVLPEAQGLFASDKKQLIAFIAQTLQESASLDVGFLVTAPHDIDVPASLGNACEAKVSMINGSEAAVDLEGRKSYRLAIRDTVSQQVTKY</sequence>
<protein>
    <submittedName>
        <fullName evidence="1">Uncharacterized protein</fullName>
    </submittedName>
</protein>
<dbReference type="AlphaFoldDB" id="A0A7T9DKJ2"/>
<proteinExistence type="predicted"/>